<evidence type="ECO:0000256" key="4">
    <source>
        <dbReference type="PROSITE-ProRule" id="PRU00175"/>
    </source>
</evidence>
<comment type="caution">
    <text evidence="6">The sequence shown here is derived from an EMBL/GenBank/DDBJ whole genome shotgun (WGS) entry which is preliminary data.</text>
</comment>
<evidence type="ECO:0000313" key="8">
    <source>
        <dbReference type="Proteomes" id="UP000663854"/>
    </source>
</evidence>
<dbReference type="PROSITE" id="PS00518">
    <property type="entry name" value="ZF_RING_1"/>
    <property type="match status" value="1"/>
</dbReference>
<dbReference type="GO" id="GO:0008270">
    <property type="term" value="F:zinc ion binding"/>
    <property type="evidence" value="ECO:0007669"/>
    <property type="project" value="UniProtKB-KW"/>
</dbReference>
<dbReference type="SUPFAM" id="SSF69322">
    <property type="entry name" value="Tricorn protease domain 2"/>
    <property type="match status" value="1"/>
</dbReference>
<evidence type="ECO:0000256" key="2">
    <source>
        <dbReference type="ARBA" id="ARBA00022771"/>
    </source>
</evidence>
<evidence type="ECO:0000313" key="9">
    <source>
        <dbReference type="Proteomes" id="UP000663870"/>
    </source>
</evidence>
<dbReference type="Pfam" id="PF13445">
    <property type="entry name" value="zf-RING_UBOX"/>
    <property type="match status" value="1"/>
</dbReference>
<dbReference type="Proteomes" id="UP000663870">
    <property type="component" value="Unassembled WGS sequence"/>
</dbReference>
<sequence>MTTTQENKCSICLKSFNDPRWMPCKHVYCFKCIPQLHRRDLDTKDQIVFECRICAKRYGFNNWSTLKNYVTLHCVPYVTALQFDKTPIATIKSSCSACFNVINRDSNIDNLEYCIHCNKKICHECLIDHRMELKKNILHVINQYRLFMRKHQQLIQQTKNKLENMKTHIDFCAFEFIDQIETYCESIFLQIDEQKFCEETNSSSGYESLNEQWCSDMDYDMSQQSILQNNIILTEPSVIPIYLLGELISPDTSLLVPLLKSSTSRLLWSITHSFPPSHIVFESESSKLFICTEHGYVSVYNCTTLKLLLIDTFYLQYNGKSQPITIKSLTASVFSLIVSFNSFVESTLHFYSHNGRLLHSLTLFNEYISQICFDHNYLWCLELISSTLFYYQFQSNNIINKNLPEKTQFISFKQQSFNPYRFASNKIFVAVMDRALTGIVLLFDRYTASYLKQIKSPLTNFHPCDIELTNQMLIYRFPHFILLTLLENEQSIEQINANRNLNITKGKSDTEVLISMSTDDNNTFIIQCYVT</sequence>
<keyword evidence="3" id="KW-0862">Zinc</keyword>
<dbReference type="InterPro" id="IPR013083">
    <property type="entry name" value="Znf_RING/FYVE/PHD"/>
</dbReference>
<evidence type="ECO:0000256" key="1">
    <source>
        <dbReference type="ARBA" id="ARBA00022723"/>
    </source>
</evidence>
<evidence type="ECO:0000256" key="3">
    <source>
        <dbReference type="ARBA" id="ARBA00022833"/>
    </source>
</evidence>
<keyword evidence="2 4" id="KW-0863">Zinc-finger</keyword>
<keyword evidence="9" id="KW-1185">Reference proteome</keyword>
<evidence type="ECO:0000313" key="7">
    <source>
        <dbReference type="EMBL" id="CAF1162911.1"/>
    </source>
</evidence>
<dbReference type="SMART" id="SM00184">
    <property type="entry name" value="RING"/>
    <property type="match status" value="1"/>
</dbReference>
<name>A0A814BCH2_9BILA</name>
<keyword evidence="1" id="KW-0479">Metal-binding</keyword>
<protein>
    <recommendedName>
        <fullName evidence="5">RING-type domain-containing protein</fullName>
    </recommendedName>
</protein>
<evidence type="ECO:0000259" key="5">
    <source>
        <dbReference type="PROSITE" id="PS50089"/>
    </source>
</evidence>
<dbReference type="InterPro" id="IPR027370">
    <property type="entry name" value="Znf-RING_euk"/>
</dbReference>
<dbReference type="SUPFAM" id="SSF57850">
    <property type="entry name" value="RING/U-box"/>
    <property type="match status" value="1"/>
</dbReference>
<evidence type="ECO:0000313" key="6">
    <source>
        <dbReference type="EMBL" id="CAF0926010.1"/>
    </source>
</evidence>
<dbReference type="InterPro" id="IPR017907">
    <property type="entry name" value="Znf_RING_CS"/>
</dbReference>
<dbReference type="Proteomes" id="UP000663854">
    <property type="component" value="Unassembled WGS sequence"/>
</dbReference>
<dbReference type="EMBL" id="CAJNOL010000677">
    <property type="protein sequence ID" value="CAF1162911.1"/>
    <property type="molecule type" value="Genomic_DNA"/>
</dbReference>
<dbReference type="InterPro" id="IPR001841">
    <property type="entry name" value="Znf_RING"/>
</dbReference>
<dbReference type="EMBL" id="CAJNOH010000173">
    <property type="protein sequence ID" value="CAF0926010.1"/>
    <property type="molecule type" value="Genomic_DNA"/>
</dbReference>
<gene>
    <name evidence="7" type="ORF">JXQ802_LOCUS22358</name>
    <name evidence="6" type="ORF">PYM288_LOCUS10790</name>
</gene>
<dbReference type="Gene3D" id="3.30.40.10">
    <property type="entry name" value="Zinc/RING finger domain, C3HC4 (zinc finger)"/>
    <property type="match status" value="1"/>
</dbReference>
<accession>A0A814BCH2</accession>
<dbReference type="PROSITE" id="PS50089">
    <property type="entry name" value="ZF_RING_2"/>
    <property type="match status" value="1"/>
</dbReference>
<organism evidence="6 8">
    <name type="scientific">Rotaria sordida</name>
    <dbReference type="NCBI Taxonomy" id="392033"/>
    <lineage>
        <taxon>Eukaryota</taxon>
        <taxon>Metazoa</taxon>
        <taxon>Spiralia</taxon>
        <taxon>Gnathifera</taxon>
        <taxon>Rotifera</taxon>
        <taxon>Eurotatoria</taxon>
        <taxon>Bdelloidea</taxon>
        <taxon>Philodinida</taxon>
        <taxon>Philodinidae</taxon>
        <taxon>Rotaria</taxon>
    </lineage>
</organism>
<dbReference type="AlphaFoldDB" id="A0A814BCH2"/>
<proteinExistence type="predicted"/>
<feature type="domain" description="RING-type" evidence="5">
    <location>
        <begin position="9"/>
        <end position="54"/>
    </location>
</feature>
<reference evidence="6" key="1">
    <citation type="submission" date="2021-02" db="EMBL/GenBank/DDBJ databases">
        <authorList>
            <person name="Nowell W R."/>
        </authorList>
    </citation>
    <scope>NUCLEOTIDE SEQUENCE</scope>
</reference>